<dbReference type="AlphaFoldDB" id="A0A0J7Y5L6"/>
<proteinExistence type="predicted"/>
<accession>A0A0J7Y5L6</accession>
<gene>
    <name evidence="1" type="ORF">V473_02505</name>
</gene>
<protein>
    <submittedName>
        <fullName evidence="1">Uncharacterized protein</fullName>
    </submittedName>
</protein>
<comment type="caution">
    <text evidence="1">The sequence shown here is derived from an EMBL/GenBank/DDBJ whole genome shotgun (WGS) entry which is preliminary data.</text>
</comment>
<dbReference type="Proteomes" id="UP000052232">
    <property type="component" value="Unassembled WGS sequence"/>
</dbReference>
<keyword evidence="2" id="KW-1185">Reference proteome</keyword>
<organism evidence="1 2">
    <name type="scientific">Sphingobium cupriresistens LL01</name>
    <dbReference type="NCBI Taxonomy" id="1420583"/>
    <lineage>
        <taxon>Bacteria</taxon>
        <taxon>Pseudomonadati</taxon>
        <taxon>Pseudomonadota</taxon>
        <taxon>Alphaproteobacteria</taxon>
        <taxon>Sphingomonadales</taxon>
        <taxon>Sphingomonadaceae</taxon>
        <taxon>Sphingobium</taxon>
    </lineage>
</organism>
<dbReference type="RefSeq" id="WP_169793905.1">
    <property type="nucleotide sequence ID" value="NZ_KQ130434.1"/>
</dbReference>
<evidence type="ECO:0000313" key="1">
    <source>
        <dbReference type="EMBL" id="KMS58678.1"/>
    </source>
</evidence>
<name>A0A0J7Y5L6_9SPHN</name>
<evidence type="ECO:0000313" key="2">
    <source>
        <dbReference type="Proteomes" id="UP000052232"/>
    </source>
</evidence>
<dbReference type="PATRIC" id="fig|1420583.3.peg.502"/>
<sequence length="54" mass="5946">MAKDTDFQVPLDHQGRAECLEQLAEDVRAGSDQAEAIARLALVLAANHRDKIIM</sequence>
<dbReference type="EMBL" id="JACT01000001">
    <property type="protein sequence ID" value="KMS58678.1"/>
    <property type="molecule type" value="Genomic_DNA"/>
</dbReference>
<reference evidence="1 2" key="1">
    <citation type="journal article" date="2015" name="G3 (Bethesda)">
        <title>Insights into Ongoing Evolution of the Hexachlorocyclohexane Catabolic Pathway from Comparative Genomics of Ten Sphingomonadaceae Strains.</title>
        <authorList>
            <person name="Pearce S.L."/>
            <person name="Oakeshott J.G."/>
            <person name="Pandey G."/>
        </authorList>
    </citation>
    <scope>NUCLEOTIDE SEQUENCE [LARGE SCALE GENOMIC DNA]</scope>
    <source>
        <strain evidence="1 2">LL01</strain>
    </source>
</reference>